<evidence type="ECO:0000256" key="3">
    <source>
        <dbReference type="ARBA" id="ARBA00022729"/>
    </source>
</evidence>
<evidence type="ECO:0000313" key="12">
    <source>
        <dbReference type="Ensembl" id="ENSXMAP00000035888.1"/>
    </source>
</evidence>
<dbReference type="GO" id="GO:0005886">
    <property type="term" value="C:plasma membrane"/>
    <property type="evidence" value="ECO:0007669"/>
    <property type="project" value="TreeGrafter"/>
</dbReference>
<feature type="domain" description="Ig-like" evidence="11">
    <location>
        <begin position="1102"/>
        <end position="1186"/>
    </location>
</feature>
<dbReference type="SMART" id="SM00409">
    <property type="entry name" value="IG"/>
    <property type="match status" value="10"/>
</dbReference>
<reference evidence="12" key="3">
    <citation type="submission" date="2025-08" db="UniProtKB">
        <authorList>
            <consortium name="Ensembl"/>
        </authorList>
    </citation>
    <scope>IDENTIFICATION</scope>
    <source>
        <strain evidence="12">JP 163 A</strain>
    </source>
</reference>
<dbReference type="Gene3D" id="3.10.250.10">
    <property type="entry name" value="SRCR-like domain"/>
    <property type="match status" value="4"/>
</dbReference>
<dbReference type="PRINTS" id="PR00258">
    <property type="entry name" value="SPERACTRCPTR"/>
</dbReference>
<comment type="subcellular location">
    <subcellularLocation>
        <location evidence="1">Secreted</location>
    </subcellularLocation>
</comment>
<keyword evidence="13" id="KW-1185">Reference proteome</keyword>
<evidence type="ECO:0000256" key="1">
    <source>
        <dbReference type="ARBA" id="ARBA00004613"/>
    </source>
</evidence>
<dbReference type="InParanoid" id="A0A3B5QX75"/>
<dbReference type="GO" id="GO:0004252">
    <property type="term" value="F:serine-type endopeptidase activity"/>
    <property type="evidence" value="ECO:0007669"/>
    <property type="project" value="TreeGrafter"/>
</dbReference>
<dbReference type="GO" id="GO:0031638">
    <property type="term" value="P:zymogen activation"/>
    <property type="evidence" value="ECO:0007669"/>
    <property type="project" value="TreeGrafter"/>
</dbReference>
<evidence type="ECO:0000256" key="9">
    <source>
        <dbReference type="SAM" id="SignalP"/>
    </source>
</evidence>
<feature type="domain" description="SRCR" evidence="10">
    <location>
        <begin position="329"/>
        <end position="423"/>
    </location>
</feature>
<dbReference type="Pfam" id="PF00047">
    <property type="entry name" value="ig"/>
    <property type="match status" value="4"/>
</dbReference>
<dbReference type="FunFam" id="3.10.250.10:FF:000009">
    <property type="entry name" value="WC1"/>
    <property type="match status" value="1"/>
</dbReference>
<dbReference type="GO" id="GO:0005615">
    <property type="term" value="C:extracellular space"/>
    <property type="evidence" value="ECO:0007669"/>
    <property type="project" value="TreeGrafter"/>
</dbReference>
<dbReference type="PROSITE" id="PS50287">
    <property type="entry name" value="SRCR_2"/>
    <property type="match status" value="4"/>
</dbReference>
<dbReference type="PROSITE" id="PS00420">
    <property type="entry name" value="SRCR_1"/>
    <property type="match status" value="1"/>
</dbReference>
<reference evidence="12" key="4">
    <citation type="submission" date="2025-09" db="UniProtKB">
        <authorList>
            <consortium name="Ensembl"/>
        </authorList>
    </citation>
    <scope>IDENTIFICATION</scope>
    <source>
        <strain evidence="12">JP 163 A</strain>
    </source>
</reference>
<reference evidence="13" key="2">
    <citation type="journal article" date="2013" name="Nat. Genet.">
        <title>The genome of the platyfish, Xiphophorus maculatus, provides insights into evolutionary adaptation and several complex traits.</title>
        <authorList>
            <person name="Schartl M."/>
            <person name="Walter R.B."/>
            <person name="Shen Y."/>
            <person name="Garcia T."/>
            <person name="Catchen J."/>
            <person name="Amores A."/>
            <person name="Braasch I."/>
            <person name="Chalopin D."/>
            <person name="Volff J.N."/>
            <person name="Lesch K.P."/>
            <person name="Bisazza A."/>
            <person name="Minx P."/>
            <person name="Hillier L."/>
            <person name="Wilson R.K."/>
            <person name="Fuerstenberg S."/>
            <person name="Boore J."/>
            <person name="Searle S."/>
            <person name="Postlethwait J.H."/>
            <person name="Warren W.C."/>
        </authorList>
    </citation>
    <scope>NUCLEOTIDE SEQUENCE [LARGE SCALE GENOMIC DNA]</scope>
    <source>
        <strain evidence="13">JP 163 A</strain>
    </source>
</reference>
<dbReference type="InterPro" id="IPR001190">
    <property type="entry name" value="SRCR"/>
</dbReference>
<keyword evidence="2" id="KW-0964">Secreted</keyword>
<name>A0A3B5QX75_XIPMA</name>
<feature type="domain" description="Ig-like" evidence="11">
    <location>
        <begin position="1007"/>
        <end position="1090"/>
    </location>
</feature>
<dbReference type="InterPro" id="IPR003599">
    <property type="entry name" value="Ig_sub"/>
</dbReference>
<evidence type="ECO:0000256" key="4">
    <source>
        <dbReference type="ARBA" id="ARBA00022737"/>
    </source>
</evidence>
<dbReference type="PANTHER" id="PTHR48071">
    <property type="entry name" value="SRCR DOMAIN-CONTAINING PROTEIN"/>
    <property type="match status" value="1"/>
</dbReference>
<dbReference type="InterPro" id="IPR003598">
    <property type="entry name" value="Ig_sub2"/>
</dbReference>
<proteinExistence type="predicted"/>
<keyword evidence="4" id="KW-0677">Repeat</keyword>
<keyword evidence="3 9" id="KW-0732">Signal</keyword>
<organism evidence="12 13">
    <name type="scientific">Xiphophorus maculatus</name>
    <name type="common">Southern platyfish</name>
    <name type="synonym">Platypoecilus maculatus</name>
    <dbReference type="NCBI Taxonomy" id="8083"/>
    <lineage>
        <taxon>Eukaryota</taxon>
        <taxon>Metazoa</taxon>
        <taxon>Chordata</taxon>
        <taxon>Craniata</taxon>
        <taxon>Vertebrata</taxon>
        <taxon>Euteleostomi</taxon>
        <taxon>Actinopterygii</taxon>
        <taxon>Neopterygii</taxon>
        <taxon>Teleostei</taxon>
        <taxon>Neoteleostei</taxon>
        <taxon>Acanthomorphata</taxon>
        <taxon>Ovalentaria</taxon>
        <taxon>Atherinomorphae</taxon>
        <taxon>Cyprinodontiformes</taxon>
        <taxon>Poeciliidae</taxon>
        <taxon>Poeciliinae</taxon>
        <taxon>Xiphophorus</taxon>
    </lineage>
</organism>
<feature type="domain" description="SRCR" evidence="10">
    <location>
        <begin position="226"/>
        <end position="325"/>
    </location>
</feature>
<feature type="disulfide bond" evidence="8">
    <location>
        <begin position="294"/>
        <end position="304"/>
    </location>
</feature>
<dbReference type="SUPFAM" id="SSF48726">
    <property type="entry name" value="Immunoglobulin"/>
    <property type="match status" value="10"/>
</dbReference>
<accession>A0A3B5QX75</accession>
<feature type="domain" description="Ig-like" evidence="11">
    <location>
        <begin position="813"/>
        <end position="897"/>
    </location>
</feature>
<keyword evidence="7" id="KW-0393">Immunoglobulin domain</keyword>
<dbReference type="InterPro" id="IPR013151">
    <property type="entry name" value="Immunoglobulin_dom"/>
</dbReference>
<feature type="domain" description="SRCR" evidence="10">
    <location>
        <begin position="125"/>
        <end position="222"/>
    </location>
</feature>
<comment type="caution">
    <text evidence="8">Lacks conserved residue(s) required for the propagation of feature annotation.</text>
</comment>
<dbReference type="SMART" id="SM00408">
    <property type="entry name" value="IGc2"/>
    <property type="match status" value="8"/>
</dbReference>
<dbReference type="FunFam" id="3.10.250.10:FF:000006">
    <property type="entry name" value="neurotrypsin isoform X2"/>
    <property type="match status" value="2"/>
</dbReference>
<feature type="domain" description="Ig-like" evidence="11">
    <location>
        <begin position="1198"/>
        <end position="1282"/>
    </location>
</feature>
<evidence type="ECO:0000256" key="5">
    <source>
        <dbReference type="ARBA" id="ARBA00023157"/>
    </source>
</evidence>
<dbReference type="Ensembl" id="ENSXMAT00000036459.1">
    <property type="protein sequence ID" value="ENSXMAP00000035888.1"/>
    <property type="gene ID" value="ENSXMAG00000027227.1"/>
</dbReference>
<feature type="domain" description="Ig-like" evidence="11">
    <location>
        <begin position="622"/>
        <end position="705"/>
    </location>
</feature>
<keyword evidence="5 8" id="KW-1015">Disulfide bond</keyword>
<evidence type="ECO:0000256" key="7">
    <source>
        <dbReference type="ARBA" id="ARBA00023319"/>
    </source>
</evidence>
<protein>
    <submittedName>
        <fullName evidence="12">Immunoglobulin superfamily member 1</fullName>
    </submittedName>
</protein>
<dbReference type="InterPro" id="IPR036772">
    <property type="entry name" value="SRCR-like_dom_sf"/>
</dbReference>
<feature type="domain" description="Ig-like" evidence="11">
    <location>
        <begin position="1294"/>
        <end position="1380"/>
    </location>
</feature>
<dbReference type="InterPro" id="IPR036179">
    <property type="entry name" value="Ig-like_dom_sf"/>
</dbReference>
<dbReference type="PROSITE" id="PS50835">
    <property type="entry name" value="IG_LIKE"/>
    <property type="match status" value="8"/>
</dbReference>
<evidence type="ECO:0000256" key="6">
    <source>
        <dbReference type="ARBA" id="ARBA00023180"/>
    </source>
</evidence>
<feature type="signal peptide" evidence="9">
    <location>
        <begin position="1"/>
        <end position="22"/>
    </location>
</feature>
<reference evidence="13" key="1">
    <citation type="submission" date="2012-01" db="EMBL/GenBank/DDBJ databases">
        <authorList>
            <person name="Walter R."/>
            <person name="Schartl M."/>
            <person name="Warren W."/>
        </authorList>
    </citation>
    <scope>NUCLEOTIDE SEQUENCE [LARGE SCALE GENOMIC DNA]</scope>
    <source>
        <strain evidence="13">JP 163 A</strain>
    </source>
</reference>
<evidence type="ECO:0000313" key="13">
    <source>
        <dbReference type="Proteomes" id="UP000002852"/>
    </source>
</evidence>
<dbReference type="SMART" id="SM00202">
    <property type="entry name" value="SR"/>
    <property type="match status" value="4"/>
</dbReference>
<feature type="disulfide bond" evidence="8">
    <location>
        <begin position="193"/>
        <end position="203"/>
    </location>
</feature>
<evidence type="ECO:0000259" key="10">
    <source>
        <dbReference type="PROSITE" id="PS50287"/>
    </source>
</evidence>
<dbReference type="SUPFAM" id="SSF56487">
    <property type="entry name" value="SRCR-like"/>
    <property type="match status" value="4"/>
</dbReference>
<feature type="disulfide bond" evidence="8">
    <location>
        <begin position="392"/>
        <end position="402"/>
    </location>
</feature>
<feature type="disulfide bond" evidence="8">
    <location>
        <begin position="250"/>
        <end position="314"/>
    </location>
</feature>
<dbReference type="Pfam" id="PF00530">
    <property type="entry name" value="SRCR"/>
    <property type="match status" value="4"/>
</dbReference>
<feature type="disulfide bond" evidence="8">
    <location>
        <begin position="263"/>
        <end position="324"/>
    </location>
</feature>
<evidence type="ECO:0000256" key="2">
    <source>
        <dbReference type="ARBA" id="ARBA00022525"/>
    </source>
</evidence>
<dbReference type="Gene3D" id="2.60.40.10">
    <property type="entry name" value="Immunoglobulins"/>
    <property type="match status" value="10"/>
</dbReference>
<dbReference type="InterPro" id="IPR013783">
    <property type="entry name" value="Ig-like_fold"/>
</dbReference>
<feature type="domain" description="SRCR" evidence="10">
    <location>
        <begin position="26"/>
        <end position="128"/>
    </location>
</feature>
<feature type="domain" description="Ig-like" evidence="11">
    <location>
        <begin position="524"/>
        <end position="608"/>
    </location>
</feature>
<dbReference type="PANTHER" id="PTHR48071:SF15">
    <property type="entry name" value="SRCR DOMAIN-CONTAINING PROTEIN"/>
    <property type="match status" value="1"/>
</dbReference>
<sequence length="1386" mass="150799">MLDPLLGLISVSVLLCLSSAAAGNVVRLVGSRSDGYCTGRVEIYHNGEWGTVCDDGWEYYDANVVCKQLGCGPPFTVHASAYFGEGTGKIWLDDVGCSGNEKSLSECYHRGFGTHNCEHVEDAGVTCYPQQILPFQSCNGYVHLYHNWGWSVLSYNGFDMNAANVACRQMGCGPAISHSGYSSGSALLPDLSCSGSEFSLMECQHSYSWTYQYGYYAYVYCSDYPVRLTGPSRCAGRVEIYYNAAWQTVCDDGWDLNDAQVVCSQLNCGVAVAAPHSAYFGKGGDKILLDDVACMGNETHLTRCSHRGYLDHNCSHSQDAGVICSAGLSRLIGPSRCSGRVEIFNNGSWGTVCNNSWDINEARVICRQLGCGTSLSVLHFGEGIGEINEVTCTGSERYLPECSYSRDGAQNCNHSQDAGVICSGPIRPTIGLTPQGDITLGHNVSISCSVTDAQVRGIFVLTKTTGSFSQAVNSSSSSATFYILQATFIDQGWYKCQLQIILPNENFTTLFSDTVQLRVIFPAPTISIEPSGVITLDQDVRMVCSVTNEQGGGSFIFRKSSGSFSETVNSSSNSATLNIPKITFTDEGDYKCQFKMRISNEDFSTNFSSNVSLYIKGEIPKPNITLQPTGLVSWGQSISIVCNVMDGLNGSFTFTNPPGSVMQTVNSSNNSATFHIGQVTLGNEGLYQCQFQRTVSGEVFHTNFSDPVWLTVNLSQPTITLDYAGGVMWGQDATLTCSVIEGRVGGLFVFRRMPGNFIQTVSSSSNTVSFHITQANLRDEGLYQCLFQRRVSDQDFNTSFSDSLQLTVFLPKPSITLYPAGVASFGQTVNITCSVSEGQVGGSFIFKKTSGPIIHVVNTSSSSASFQINQVSLVDRGSYQCQFQRRSFNQDLSTNLSDSVQLNVSLPKTNIIIQPIGVFMWGQDVHITCSITGGEVIGSFIFTKTQGYFTQTVNSSSNSATLYIPKITFTDEGDYKCQFKVRISNEDFSTNFSSDVSLYIKGEIPKPNITLQPTGLVSWGQSISIVCNVMDGLNGSFTFTKPPGSVIQTVNSSSNMATLDISQVRLGNEGLYQCQFQRTVSGEVFHTNFSDPVWLTVNLSQPTITLDSAGGVMWGQDATLTCSVIEGRVGGFFVFRRMPGNFIQTVSSSSNTTTFHITQANFRDEGLYQCQFQRTVSDHDFNTSFSDSLQLTVFLPKPSISLYPAGVASIGQTVNITCSVSEGQVGGSFIFKNNSGTIIHVVNSSSSSASFQINQVSLVDRGWYQCQFQRRSFNQDLSTNLSDSVQLNVSLPKPNITIQPTGVVMWGQDVHITCSITGVEVIGSFIFTKTPGPFTQTVDSSSNSAILHIHQVNFTNEGSYQCQFQRRDFSSVFSDNVNLNVTGKCL</sequence>
<feature type="disulfide bond" evidence="8">
    <location>
        <begin position="97"/>
        <end position="107"/>
    </location>
</feature>
<feature type="disulfide bond" evidence="8">
    <location>
        <begin position="66"/>
        <end position="127"/>
    </location>
</feature>
<keyword evidence="6" id="KW-0325">Glycoprotein</keyword>
<dbReference type="InterPro" id="IPR007110">
    <property type="entry name" value="Ig-like_dom"/>
</dbReference>
<dbReference type="Proteomes" id="UP000002852">
    <property type="component" value="Unassembled WGS sequence"/>
</dbReference>
<feature type="domain" description="Ig-like" evidence="11">
    <location>
        <begin position="907"/>
        <end position="993"/>
    </location>
</feature>
<feature type="chain" id="PRO_5017460087" evidence="9">
    <location>
        <begin position="23"/>
        <end position="1386"/>
    </location>
</feature>
<evidence type="ECO:0000256" key="8">
    <source>
        <dbReference type="PROSITE-ProRule" id="PRU00196"/>
    </source>
</evidence>
<evidence type="ECO:0000259" key="11">
    <source>
        <dbReference type="PROSITE" id="PS50835"/>
    </source>
</evidence>
<dbReference type="Pfam" id="PF13927">
    <property type="entry name" value="Ig_3"/>
    <property type="match status" value="2"/>
</dbReference>
<dbReference type="GeneTree" id="ENSGT00950000183145"/>
<feature type="disulfide bond" evidence="8">
    <location>
        <begin position="53"/>
        <end position="117"/>
    </location>
</feature>